<dbReference type="Pfam" id="PF00096">
    <property type="entry name" value="zf-C2H2"/>
    <property type="match status" value="10"/>
</dbReference>
<evidence type="ECO:0000256" key="3">
    <source>
        <dbReference type="ARBA" id="ARBA00022737"/>
    </source>
</evidence>
<feature type="domain" description="C2H2-type" evidence="9">
    <location>
        <begin position="554"/>
        <end position="581"/>
    </location>
</feature>
<dbReference type="FunFam" id="3.30.160.60:FF:002343">
    <property type="entry name" value="Zinc finger protein 33A"/>
    <property type="match status" value="4"/>
</dbReference>
<evidence type="ECO:0000256" key="4">
    <source>
        <dbReference type="ARBA" id="ARBA00022771"/>
    </source>
</evidence>
<reference evidence="11 12" key="1">
    <citation type="journal article" date="2013" name="Nat. Commun.">
        <title>Genome analysis reveals insights into physiology and longevity of the Brandt's bat Myotis brandtii.</title>
        <authorList>
            <person name="Seim I."/>
            <person name="Fang X."/>
            <person name="Xiong Z."/>
            <person name="Lobanov A.V."/>
            <person name="Huang Z."/>
            <person name="Ma S."/>
            <person name="Feng Y."/>
            <person name="Turanov A.A."/>
            <person name="Zhu Y."/>
            <person name="Lenz T.L."/>
            <person name="Gerashchenko M.V."/>
            <person name="Fan D."/>
            <person name="Hee Yim S."/>
            <person name="Yao X."/>
            <person name="Jordan D."/>
            <person name="Xiong Y."/>
            <person name="Ma Y."/>
            <person name="Lyapunov A.N."/>
            <person name="Chen G."/>
            <person name="Kulakova O.I."/>
            <person name="Sun Y."/>
            <person name="Lee S.G."/>
            <person name="Bronson R.T."/>
            <person name="Moskalev A.A."/>
            <person name="Sunyaev S.R."/>
            <person name="Zhang G."/>
            <person name="Krogh A."/>
            <person name="Wang J."/>
            <person name="Gladyshev V.N."/>
        </authorList>
    </citation>
    <scope>NUCLEOTIDE SEQUENCE [LARGE SCALE GENOMIC DNA]</scope>
</reference>
<dbReference type="Proteomes" id="UP000052978">
    <property type="component" value="Unassembled WGS sequence"/>
</dbReference>
<dbReference type="FunFam" id="3.30.160.60:FF:000128">
    <property type="entry name" value="zinc finger protein 268 isoform X1"/>
    <property type="match status" value="1"/>
</dbReference>
<evidence type="ECO:0000313" key="11">
    <source>
        <dbReference type="EMBL" id="EPQ04733.1"/>
    </source>
</evidence>
<evidence type="ECO:0000256" key="6">
    <source>
        <dbReference type="ARBA" id="ARBA00023125"/>
    </source>
</evidence>
<dbReference type="FunFam" id="3.30.160.60:FF:000352">
    <property type="entry name" value="zinc finger protein 3 homolog"/>
    <property type="match status" value="1"/>
</dbReference>
<sequence length="624" mass="70747">MGSGFGRGLSLPSLPAVSGAARDPELLTLEDVAVEFSWEEWQLLDPAQKELYRDVMLETYNNLVSLGYHTAKPDALSKLEHGKEARIEDEIYSGSCPGIRKVDSCLQEHSHNQIVLKSIQQCHERNALRNTFHLSRTNIAIMRNHMLELCRNALKSSLINQKQRYEVKNPVEFNGDEKSFLRDNHEQLYTGTEIPKSEKHISTELQVSKHQKTHKIEKSQAFIQGEKACIRTSQLINHGGIHTGEKSHGCDSWKSSRNVILTQHQKTQTRDKLSITNEYRKGSPVNTGLTRHQQTHSGEKSYICSDCGKGFTVKRYLMAHQRTHSGEKPYVCNECGKGFTVKSNLIVHQRTHTGEKPYVCSECGKGFTMQHYLVVHQRTHTGEKPYVCDECGRDFTVKSNLIVHQRSHTGEKSYICSECGKGFTVKRKLTIHQRTHTGEKLYICEECGKGFTTKCTLIIHQRTHTGEKPYECNECGKAFSQKISLRQHERCHTGKTPFVCSECGKQYSHKYGLITHQRSHTGEKPYECKACGKAFATKSVLNVHQRTHTGERPYECSICEKAFSQLSHLVKHQKTHTREMGRFAQAENSFNGESRSLPGSEVMRNNTPINAISVECLLGQPGPH</sequence>
<keyword evidence="12" id="KW-1185">Reference proteome</keyword>
<feature type="domain" description="C2H2-type" evidence="9">
    <location>
        <begin position="498"/>
        <end position="525"/>
    </location>
</feature>
<dbReference type="GO" id="GO:0003700">
    <property type="term" value="F:DNA-binding transcription factor activity"/>
    <property type="evidence" value="ECO:0007669"/>
    <property type="project" value="TreeGrafter"/>
</dbReference>
<proteinExistence type="predicted"/>
<dbReference type="SMART" id="SM00355">
    <property type="entry name" value="ZnF_C2H2"/>
    <property type="match status" value="10"/>
</dbReference>
<keyword evidence="6" id="KW-0238">DNA-binding</keyword>
<dbReference type="GO" id="GO:0000978">
    <property type="term" value="F:RNA polymerase II cis-regulatory region sequence-specific DNA binding"/>
    <property type="evidence" value="ECO:0007669"/>
    <property type="project" value="TreeGrafter"/>
</dbReference>
<dbReference type="InterPro" id="IPR036236">
    <property type="entry name" value="Znf_C2H2_sf"/>
</dbReference>
<feature type="domain" description="C2H2-type" evidence="9">
    <location>
        <begin position="526"/>
        <end position="553"/>
    </location>
</feature>
<dbReference type="SUPFAM" id="SSF57667">
    <property type="entry name" value="beta-beta-alpha zinc fingers"/>
    <property type="match status" value="7"/>
</dbReference>
<dbReference type="GO" id="GO:0006357">
    <property type="term" value="P:regulation of transcription by RNA polymerase II"/>
    <property type="evidence" value="ECO:0007669"/>
    <property type="project" value="TreeGrafter"/>
</dbReference>
<dbReference type="PANTHER" id="PTHR24390">
    <property type="entry name" value="ZINC FINGER PROTEIN"/>
    <property type="match status" value="1"/>
</dbReference>
<dbReference type="SMART" id="SM00349">
    <property type="entry name" value="KRAB"/>
    <property type="match status" value="1"/>
</dbReference>
<dbReference type="PROSITE" id="PS00028">
    <property type="entry name" value="ZINC_FINGER_C2H2_1"/>
    <property type="match status" value="10"/>
</dbReference>
<dbReference type="Pfam" id="PF01352">
    <property type="entry name" value="KRAB"/>
    <property type="match status" value="1"/>
</dbReference>
<keyword evidence="3" id="KW-0677">Repeat</keyword>
<evidence type="ECO:0000256" key="8">
    <source>
        <dbReference type="PROSITE-ProRule" id="PRU00042"/>
    </source>
</evidence>
<dbReference type="eggNOG" id="KOG1721">
    <property type="taxonomic scope" value="Eukaryota"/>
</dbReference>
<dbReference type="Gene3D" id="6.10.140.140">
    <property type="match status" value="1"/>
</dbReference>
<name>S7P3J4_MYOBR</name>
<dbReference type="FunFam" id="3.30.160.60:FF:000483">
    <property type="entry name" value="Zinc finger protein 423"/>
    <property type="match status" value="1"/>
</dbReference>
<evidence type="ECO:0000313" key="12">
    <source>
        <dbReference type="Proteomes" id="UP000052978"/>
    </source>
</evidence>
<evidence type="ECO:0000259" key="10">
    <source>
        <dbReference type="PROSITE" id="PS50805"/>
    </source>
</evidence>
<evidence type="ECO:0000256" key="1">
    <source>
        <dbReference type="ARBA" id="ARBA00004123"/>
    </source>
</evidence>
<dbReference type="GO" id="GO:0005634">
    <property type="term" value="C:nucleus"/>
    <property type="evidence" value="ECO:0007669"/>
    <property type="project" value="UniProtKB-SubCell"/>
</dbReference>
<dbReference type="FunFam" id="3.30.160.60:FF:000016">
    <property type="entry name" value="zinc finger protein 37 homolog"/>
    <property type="match status" value="1"/>
</dbReference>
<dbReference type="InterPro" id="IPR013087">
    <property type="entry name" value="Znf_C2H2_type"/>
</dbReference>
<dbReference type="PROSITE" id="PS50805">
    <property type="entry name" value="KRAB"/>
    <property type="match status" value="1"/>
</dbReference>
<feature type="domain" description="C2H2-type" evidence="9">
    <location>
        <begin position="330"/>
        <end position="357"/>
    </location>
</feature>
<keyword evidence="4 8" id="KW-0863">Zinc-finger</keyword>
<dbReference type="InterPro" id="IPR036051">
    <property type="entry name" value="KRAB_dom_sf"/>
</dbReference>
<feature type="domain" description="C2H2-type" evidence="9">
    <location>
        <begin position="442"/>
        <end position="469"/>
    </location>
</feature>
<dbReference type="EMBL" id="KE161633">
    <property type="protein sequence ID" value="EPQ04733.1"/>
    <property type="molecule type" value="Genomic_DNA"/>
</dbReference>
<feature type="domain" description="C2H2-type" evidence="9">
    <location>
        <begin position="302"/>
        <end position="329"/>
    </location>
</feature>
<keyword evidence="2" id="KW-0479">Metal-binding</keyword>
<feature type="domain" description="C2H2-type" evidence="9">
    <location>
        <begin position="386"/>
        <end position="413"/>
    </location>
</feature>
<feature type="domain" description="C2H2-type" evidence="9">
    <location>
        <begin position="358"/>
        <end position="385"/>
    </location>
</feature>
<dbReference type="AlphaFoldDB" id="S7P3J4"/>
<keyword evidence="5" id="KW-0862">Zinc</keyword>
<dbReference type="Gene3D" id="3.30.160.60">
    <property type="entry name" value="Classic Zinc Finger"/>
    <property type="match status" value="11"/>
</dbReference>
<evidence type="ECO:0000256" key="7">
    <source>
        <dbReference type="ARBA" id="ARBA00023242"/>
    </source>
</evidence>
<dbReference type="GO" id="GO:0008270">
    <property type="term" value="F:zinc ion binding"/>
    <property type="evidence" value="ECO:0007669"/>
    <property type="project" value="UniProtKB-KW"/>
</dbReference>
<dbReference type="PANTHER" id="PTHR24390:SF264">
    <property type="entry name" value="ZINC FINGER PROTEIN ZFP2"/>
    <property type="match status" value="1"/>
</dbReference>
<dbReference type="SUPFAM" id="SSF109640">
    <property type="entry name" value="KRAB domain (Kruppel-associated box)"/>
    <property type="match status" value="1"/>
</dbReference>
<evidence type="ECO:0000256" key="5">
    <source>
        <dbReference type="ARBA" id="ARBA00022833"/>
    </source>
</evidence>
<evidence type="ECO:0000256" key="2">
    <source>
        <dbReference type="ARBA" id="ARBA00022723"/>
    </source>
</evidence>
<dbReference type="InterPro" id="IPR001909">
    <property type="entry name" value="KRAB"/>
</dbReference>
<feature type="domain" description="KRAB" evidence="10">
    <location>
        <begin position="27"/>
        <end position="98"/>
    </location>
</feature>
<comment type="subcellular location">
    <subcellularLocation>
        <location evidence="1">Nucleus</location>
    </subcellularLocation>
</comment>
<dbReference type="PROSITE" id="PS50157">
    <property type="entry name" value="ZINC_FINGER_C2H2_2"/>
    <property type="match status" value="10"/>
</dbReference>
<organism evidence="11 12">
    <name type="scientific">Myotis brandtii</name>
    <name type="common">Brandt's bat</name>
    <dbReference type="NCBI Taxonomy" id="109478"/>
    <lineage>
        <taxon>Eukaryota</taxon>
        <taxon>Metazoa</taxon>
        <taxon>Chordata</taxon>
        <taxon>Craniata</taxon>
        <taxon>Vertebrata</taxon>
        <taxon>Euteleostomi</taxon>
        <taxon>Mammalia</taxon>
        <taxon>Eutheria</taxon>
        <taxon>Laurasiatheria</taxon>
        <taxon>Chiroptera</taxon>
        <taxon>Yangochiroptera</taxon>
        <taxon>Vespertilionidae</taxon>
        <taxon>Myotis</taxon>
    </lineage>
</organism>
<feature type="domain" description="C2H2-type" evidence="9">
    <location>
        <begin position="470"/>
        <end position="497"/>
    </location>
</feature>
<gene>
    <name evidence="11" type="ORF">D623_10003770</name>
</gene>
<keyword evidence="7" id="KW-0539">Nucleus</keyword>
<evidence type="ECO:0000259" key="9">
    <source>
        <dbReference type="PROSITE" id="PS50157"/>
    </source>
</evidence>
<dbReference type="FunFam" id="3.30.160.60:FF:000029">
    <property type="entry name" value="GLI family zinc finger 4"/>
    <property type="match status" value="1"/>
</dbReference>
<dbReference type="FunFam" id="3.30.160.60:FF:002254">
    <property type="entry name" value="Zinc finger protein 540"/>
    <property type="match status" value="1"/>
</dbReference>
<protein>
    <submittedName>
        <fullName evidence="11">Zinc finger protein 614</fullName>
    </submittedName>
</protein>
<feature type="domain" description="C2H2-type" evidence="9">
    <location>
        <begin position="414"/>
        <end position="441"/>
    </location>
</feature>
<dbReference type="CDD" id="cd07765">
    <property type="entry name" value="KRAB_A-box"/>
    <property type="match status" value="1"/>
</dbReference>
<accession>S7P3J4</accession>